<dbReference type="Proteomes" id="UP000233551">
    <property type="component" value="Unassembled WGS sequence"/>
</dbReference>
<protein>
    <submittedName>
        <fullName evidence="2">Uncharacterized protein</fullName>
    </submittedName>
</protein>
<evidence type="ECO:0000313" key="2">
    <source>
        <dbReference type="EMBL" id="PKI68024.1"/>
    </source>
</evidence>
<feature type="region of interest" description="Disordered" evidence="1">
    <location>
        <begin position="1"/>
        <end position="63"/>
    </location>
</feature>
<organism evidence="2 3">
    <name type="scientific">Punica granatum</name>
    <name type="common">Pomegranate</name>
    <dbReference type="NCBI Taxonomy" id="22663"/>
    <lineage>
        <taxon>Eukaryota</taxon>
        <taxon>Viridiplantae</taxon>
        <taxon>Streptophyta</taxon>
        <taxon>Embryophyta</taxon>
        <taxon>Tracheophyta</taxon>
        <taxon>Spermatophyta</taxon>
        <taxon>Magnoliopsida</taxon>
        <taxon>eudicotyledons</taxon>
        <taxon>Gunneridae</taxon>
        <taxon>Pentapetalae</taxon>
        <taxon>rosids</taxon>
        <taxon>malvids</taxon>
        <taxon>Myrtales</taxon>
        <taxon>Lythraceae</taxon>
        <taxon>Punica</taxon>
    </lineage>
</organism>
<reference evidence="2 3" key="1">
    <citation type="submission" date="2017-11" db="EMBL/GenBank/DDBJ databases">
        <title>De-novo sequencing of pomegranate (Punica granatum L.) genome.</title>
        <authorList>
            <person name="Akparov Z."/>
            <person name="Amiraslanov A."/>
            <person name="Hajiyeva S."/>
            <person name="Abbasov M."/>
            <person name="Kaur K."/>
            <person name="Hamwieh A."/>
            <person name="Solovyev V."/>
            <person name="Salamov A."/>
            <person name="Braich B."/>
            <person name="Kosarev P."/>
            <person name="Mahmoud A."/>
            <person name="Hajiyev E."/>
            <person name="Babayeva S."/>
            <person name="Izzatullayeva V."/>
            <person name="Mammadov A."/>
            <person name="Mammadov A."/>
            <person name="Sharifova S."/>
            <person name="Ojaghi J."/>
            <person name="Eynullazada K."/>
            <person name="Bayramov B."/>
            <person name="Abdulazimova A."/>
            <person name="Shahmuradov I."/>
        </authorList>
    </citation>
    <scope>NUCLEOTIDE SEQUENCE [LARGE SCALE GENOMIC DNA]</scope>
    <source>
        <strain evidence="3">cv. AG2017</strain>
        <tissue evidence="2">Leaf</tissue>
    </source>
</reference>
<name>A0A2I0KHN7_PUNGR</name>
<evidence type="ECO:0000313" key="3">
    <source>
        <dbReference type="Proteomes" id="UP000233551"/>
    </source>
</evidence>
<sequence length="63" mass="6612">MALLRRPYRPPHNGGGEPGGPNPSPLEIPQDGKGTVRVGGKGYEVGGQWATGSPTPPSRFMED</sequence>
<dbReference type="AlphaFoldDB" id="A0A2I0KHN7"/>
<evidence type="ECO:0000256" key="1">
    <source>
        <dbReference type="SAM" id="MobiDB-lite"/>
    </source>
</evidence>
<comment type="caution">
    <text evidence="2">The sequence shown here is derived from an EMBL/GenBank/DDBJ whole genome shotgun (WGS) entry which is preliminary data.</text>
</comment>
<dbReference type="EMBL" id="PGOL01000571">
    <property type="protein sequence ID" value="PKI68024.1"/>
    <property type="molecule type" value="Genomic_DNA"/>
</dbReference>
<proteinExistence type="predicted"/>
<keyword evidence="3" id="KW-1185">Reference proteome</keyword>
<accession>A0A2I0KHN7</accession>
<gene>
    <name evidence="2" type="ORF">CRG98_011620</name>
</gene>